<organism evidence="5 6">
    <name type="scientific">Bifidobacterium amazonense</name>
    <dbReference type="NCBI Taxonomy" id="2809027"/>
    <lineage>
        <taxon>Bacteria</taxon>
        <taxon>Bacillati</taxon>
        <taxon>Actinomycetota</taxon>
        <taxon>Actinomycetes</taxon>
        <taxon>Bifidobacteriales</taxon>
        <taxon>Bifidobacteriaceae</taxon>
        <taxon>Bifidobacterium</taxon>
    </lineage>
</organism>
<dbReference type="InterPro" id="IPR000843">
    <property type="entry name" value="HTH_LacI"/>
</dbReference>
<evidence type="ECO:0000256" key="2">
    <source>
        <dbReference type="ARBA" id="ARBA00023125"/>
    </source>
</evidence>
<dbReference type="PANTHER" id="PTHR30146:SF109">
    <property type="entry name" value="HTH-TYPE TRANSCRIPTIONAL REGULATOR GALS"/>
    <property type="match status" value="1"/>
</dbReference>
<evidence type="ECO:0000259" key="4">
    <source>
        <dbReference type="PROSITE" id="PS50932"/>
    </source>
</evidence>
<dbReference type="PANTHER" id="PTHR30146">
    <property type="entry name" value="LACI-RELATED TRANSCRIPTIONAL REPRESSOR"/>
    <property type="match status" value="1"/>
</dbReference>
<dbReference type="PROSITE" id="PS50932">
    <property type="entry name" value="HTH_LACI_2"/>
    <property type="match status" value="1"/>
</dbReference>
<accession>A0ABS9VWV7</accession>
<keyword evidence="1" id="KW-0805">Transcription regulation</keyword>
<sequence length="80" mass="8546">MSATIADIAKATGYSTATVSYALRGNPQVRPETAAKVREAARRLHYQGNASARSLRLGRSNVIAVAVHDLELPFSAQLAH</sequence>
<feature type="domain" description="HTH lacI-type" evidence="4">
    <location>
        <begin position="3"/>
        <end position="57"/>
    </location>
</feature>
<dbReference type="Gene3D" id="3.40.50.2300">
    <property type="match status" value="1"/>
</dbReference>
<name>A0ABS9VWV7_9BIFI</name>
<dbReference type="InterPro" id="IPR010982">
    <property type="entry name" value="Lambda_DNA-bd_dom_sf"/>
</dbReference>
<keyword evidence="6" id="KW-1185">Reference proteome</keyword>
<proteinExistence type="predicted"/>
<gene>
    <name evidence="5" type="ORF">JS533_009845</name>
</gene>
<reference evidence="5 6" key="1">
    <citation type="journal article" date="2021" name="Environ. Microbiol.">
        <title>Genetic insights into the dark matter of the mammalian gut microbiota through targeted genome reconstruction.</title>
        <authorList>
            <person name="Lugli G.A."/>
            <person name="Alessandri G."/>
            <person name="Milani C."/>
            <person name="Viappiani A."/>
            <person name="Fontana F."/>
            <person name="Tarracchini C."/>
            <person name="Mancabelli L."/>
            <person name="Argentini C."/>
            <person name="Ruiz L."/>
            <person name="Margolles A."/>
            <person name="van Sinderen D."/>
            <person name="Turroni F."/>
            <person name="Ventura M."/>
        </authorList>
    </citation>
    <scope>NUCLEOTIDE SEQUENCE [LARGE SCALE GENOMIC DNA]</scope>
    <source>
        <strain evidence="5 6">MA1</strain>
    </source>
</reference>
<evidence type="ECO:0000256" key="1">
    <source>
        <dbReference type="ARBA" id="ARBA00023015"/>
    </source>
</evidence>
<keyword evidence="2" id="KW-0238">DNA-binding</keyword>
<dbReference type="CDD" id="cd01392">
    <property type="entry name" value="HTH_LacI"/>
    <property type="match status" value="1"/>
</dbReference>
<evidence type="ECO:0000256" key="3">
    <source>
        <dbReference type="ARBA" id="ARBA00023163"/>
    </source>
</evidence>
<evidence type="ECO:0000313" key="6">
    <source>
        <dbReference type="Proteomes" id="UP000710815"/>
    </source>
</evidence>
<dbReference type="Pfam" id="PF00356">
    <property type="entry name" value="LacI"/>
    <property type="match status" value="1"/>
</dbReference>
<dbReference type="SMART" id="SM00354">
    <property type="entry name" value="HTH_LACI"/>
    <property type="match status" value="1"/>
</dbReference>
<reference evidence="5 6" key="2">
    <citation type="journal article" date="2021" name="Syst. Appl. Microbiol.">
        <title>Phylogenetic classification of ten novel species belonging to the genus Bifidobacterium comprising B. phasiani sp. nov., B. pongonis sp. nov., B. saguinibicoloris sp. nov., B. colobi sp. nov., B. simiiventris sp. nov., B. santillanense sp. nov., B. miconis sp. nov., B. amazonense sp. nov., B. pluvialisilvae sp. nov., and B. miconisargentati sp. nov.</title>
        <authorList>
            <person name="Lugli G.A."/>
            <person name="Calvete-Torre I."/>
            <person name="Alessandri G."/>
            <person name="Milani C."/>
            <person name="Turroni F."/>
            <person name="Laiolo P."/>
            <person name="Ossiprandi M.C."/>
            <person name="Margolles A."/>
            <person name="Ruiz L."/>
            <person name="Ventura M."/>
        </authorList>
    </citation>
    <scope>NUCLEOTIDE SEQUENCE [LARGE SCALE GENOMIC DNA]</scope>
    <source>
        <strain evidence="5 6">MA1</strain>
    </source>
</reference>
<dbReference type="EMBL" id="JAFEJT020000045">
    <property type="protein sequence ID" value="MCH9276564.1"/>
    <property type="molecule type" value="Genomic_DNA"/>
</dbReference>
<dbReference type="SUPFAM" id="SSF47413">
    <property type="entry name" value="lambda repressor-like DNA-binding domains"/>
    <property type="match status" value="1"/>
</dbReference>
<feature type="non-terminal residue" evidence="5">
    <location>
        <position position="80"/>
    </location>
</feature>
<dbReference type="RefSeq" id="WP_241514240.1">
    <property type="nucleotide sequence ID" value="NZ_JAFEJT020000045.1"/>
</dbReference>
<dbReference type="Gene3D" id="1.10.260.40">
    <property type="entry name" value="lambda repressor-like DNA-binding domains"/>
    <property type="match status" value="1"/>
</dbReference>
<protein>
    <submittedName>
        <fullName evidence="5">LacI family transcriptional regulator</fullName>
    </submittedName>
</protein>
<dbReference type="Proteomes" id="UP000710815">
    <property type="component" value="Unassembled WGS sequence"/>
</dbReference>
<keyword evidence="3" id="KW-0804">Transcription</keyword>
<comment type="caution">
    <text evidence="5">The sequence shown here is derived from an EMBL/GenBank/DDBJ whole genome shotgun (WGS) entry which is preliminary data.</text>
</comment>
<evidence type="ECO:0000313" key="5">
    <source>
        <dbReference type="EMBL" id="MCH9276564.1"/>
    </source>
</evidence>